<keyword evidence="3" id="KW-1185">Reference proteome</keyword>
<evidence type="ECO:0000256" key="1">
    <source>
        <dbReference type="SAM" id="MobiDB-lite"/>
    </source>
</evidence>
<organism evidence="2 3">
    <name type="scientific">Symbiodinium necroappetens</name>
    <dbReference type="NCBI Taxonomy" id="1628268"/>
    <lineage>
        <taxon>Eukaryota</taxon>
        <taxon>Sar</taxon>
        <taxon>Alveolata</taxon>
        <taxon>Dinophyceae</taxon>
        <taxon>Suessiales</taxon>
        <taxon>Symbiodiniaceae</taxon>
        <taxon>Symbiodinium</taxon>
    </lineage>
</organism>
<sequence>MVSLGGPEAQEERCRSLLDPWSRNALCAQDFFVLEQDPQRRQELDRRWREACEAPEAASTSNAQNLLTSLVKGSTALGGRHWTTFRLPEPSEPLPLCAPRARSGSRCEPRREPRPARLPRLEKPKVSELPEVPRRHQPQTRSIYEQRQFQQSRKSRSLPMLKSESAVVPHWAPGPPGRQKPAKRYRVMPLGKDQMLFEHFEKALNGPYGDIRSE</sequence>
<dbReference type="EMBL" id="CAJNJA010020837">
    <property type="protein sequence ID" value="CAE7465811.1"/>
    <property type="molecule type" value="Genomic_DNA"/>
</dbReference>
<dbReference type="Proteomes" id="UP000601435">
    <property type="component" value="Unassembled WGS sequence"/>
</dbReference>
<name>A0A812S7M6_9DINO</name>
<dbReference type="AlphaFoldDB" id="A0A812S7M6"/>
<gene>
    <name evidence="2" type="ORF">SNEC2469_LOCUS13079</name>
</gene>
<comment type="caution">
    <text evidence="2">The sequence shown here is derived from an EMBL/GenBank/DDBJ whole genome shotgun (WGS) entry which is preliminary data.</text>
</comment>
<accession>A0A812S7M6</accession>
<evidence type="ECO:0000313" key="2">
    <source>
        <dbReference type="EMBL" id="CAE7465811.1"/>
    </source>
</evidence>
<evidence type="ECO:0000313" key="3">
    <source>
        <dbReference type="Proteomes" id="UP000601435"/>
    </source>
</evidence>
<proteinExistence type="predicted"/>
<protein>
    <submittedName>
        <fullName evidence="2">Uncharacterized protein</fullName>
    </submittedName>
</protein>
<reference evidence="2" key="1">
    <citation type="submission" date="2021-02" db="EMBL/GenBank/DDBJ databases">
        <authorList>
            <person name="Dougan E. K."/>
            <person name="Rhodes N."/>
            <person name="Thang M."/>
            <person name="Chan C."/>
        </authorList>
    </citation>
    <scope>NUCLEOTIDE SEQUENCE</scope>
</reference>
<feature type="compositionally biased region" description="Basic and acidic residues" evidence="1">
    <location>
        <begin position="105"/>
        <end position="134"/>
    </location>
</feature>
<dbReference type="OrthoDB" id="428546at2759"/>
<feature type="region of interest" description="Disordered" evidence="1">
    <location>
        <begin position="89"/>
        <end position="182"/>
    </location>
</feature>